<gene>
    <name evidence="4" type="ORF">SAMN05216266_101642</name>
</gene>
<name>A0A1I0W0L0_9PSEU</name>
<evidence type="ECO:0000256" key="2">
    <source>
        <dbReference type="SAM" id="Phobius"/>
    </source>
</evidence>
<dbReference type="InterPro" id="IPR000253">
    <property type="entry name" value="FHA_dom"/>
</dbReference>
<dbReference type="InterPro" id="IPR008984">
    <property type="entry name" value="SMAD_FHA_dom_sf"/>
</dbReference>
<feature type="transmembrane region" description="Helical" evidence="2">
    <location>
        <begin position="12"/>
        <end position="33"/>
    </location>
</feature>
<accession>A0A1I0W0L0</accession>
<evidence type="ECO:0000313" key="4">
    <source>
        <dbReference type="EMBL" id="SFA82111.1"/>
    </source>
</evidence>
<evidence type="ECO:0000256" key="1">
    <source>
        <dbReference type="ARBA" id="ARBA00022553"/>
    </source>
</evidence>
<dbReference type="PANTHER" id="PTHR23308">
    <property type="entry name" value="NUCLEAR INHIBITOR OF PROTEIN PHOSPHATASE-1"/>
    <property type="match status" value="1"/>
</dbReference>
<dbReference type="SUPFAM" id="SSF49879">
    <property type="entry name" value="SMAD/FHA domain"/>
    <property type="match status" value="1"/>
</dbReference>
<dbReference type="SMART" id="SM00240">
    <property type="entry name" value="FHA"/>
    <property type="match status" value="1"/>
</dbReference>
<sequence>MRRELTQQVPELVVQLTRVGFLILLWLFVLTALRVVRSDLYAASGLRVQVPGFRRNKDAKRPRGGKTPRQLVVTHGALSGTRIALDGRPILIGRADDSTLVLDDDYASTRHARLSLRGDDWYVEDLGSTNGTYLDRAKVTAPLRVPLGVPIRIGKTVIELRP</sequence>
<keyword evidence="5" id="KW-1185">Reference proteome</keyword>
<dbReference type="Proteomes" id="UP000243799">
    <property type="component" value="Unassembled WGS sequence"/>
</dbReference>
<evidence type="ECO:0000259" key="3">
    <source>
        <dbReference type="PROSITE" id="PS50006"/>
    </source>
</evidence>
<evidence type="ECO:0000313" key="5">
    <source>
        <dbReference type="Proteomes" id="UP000243799"/>
    </source>
</evidence>
<dbReference type="InterPro" id="IPR050923">
    <property type="entry name" value="Cell_Proc_Reg/RNA_Proc"/>
</dbReference>
<keyword evidence="2" id="KW-1133">Transmembrane helix</keyword>
<dbReference type="STRING" id="490629.SAMN05216266_101642"/>
<dbReference type="EMBL" id="FOKG01000001">
    <property type="protein sequence ID" value="SFA82111.1"/>
    <property type="molecule type" value="Genomic_DNA"/>
</dbReference>
<protein>
    <submittedName>
        <fullName evidence="4">Forkhead associated (FHA) domain, binds pSer, pThr, pTyr</fullName>
    </submittedName>
</protein>
<organism evidence="4 5">
    <name type="scientific">Amycolatopsis marina</name>
    <dbReference type="NCBI Taxonomy" id="490629"/>
    <lineage>
        <taxon>Bacteria</taxon>
        <taxon>Bacillati</taxon>
        <taxon>Actinomycetota</taxon>
        <taxon>Actinomycetes</taxon>
        <taxon>Pseudonocardiales</taxon>
        <taxon>Pseudonocardiaceae</taxon>
        <taxon>Amycolatopsis</taxon>
    </lineage>
</organism>
<dbReference type="Pfam" id="PF00498">
    <property type="entry name" value="FHA"/>
    <property type="match status" value="1"/>
</dbReference>
<dbReference type="AlphaFoldDB" id="A0A1I0W0L0"/>
<keyword evidence="2" id="KW-0812">Transmembrane</keyword>
<feature type="domain" description="FHA" evidence="3">
    <location>
        <begin position="90"/>
        <end position="139"/>
    </location>
</feature>
<dbReference type="CDD" id="cd22693">
    <property type="entry name" value="FHA_FhaB-like"/>
    <property type="match status" value="1"/>
</dbReference>
<proteinExistence type="predicted"/>
<keyword evidence="1" id="KW-0597">Phosphoprotein</keyword>
<reference evidence="5" key="1">
    <citation type="submission" date="2016-10" db="EMBL/GenBank/DDBJ databases">
        <authorList>
            <person name="Varghese N."/>
            <person name="Submissions S."/>
        </authorList>
    </citation>
    <scope>NUCLEOTIDE SEQUENCE [LARGE SCALE GENOMIC DNA]</scope>
    <source>
        <strain evidence="5">CGMCC 4.3568</strain>
    </source>
</reference>
<dbReference type="PROSITE" id="PS50006">
    <property type="entry name" value="FHA_DOMAIN"/>
    <property type="match status" value="1"/>
</dbReference>
<keyword evidence="2" id="KW-0472">Membrane</keyword>
<dbReference type="Gene3D" id="2.60.200.20">
    <property type="match status" value="1"/>
</dbReference>